<dbReference type="GO" id="GO:0005384">
    <property type="term" value="F:manganese ion transmembrane transporter activity"/>
    <property type="evidence" value="ECO:0007669"/>
    <property type="project" value="InterPro"/>
</dbReference>
<dbReference type="GO" id="GO:0005774">
    <property type="term" value="C:vacuolar membrane"/>
    <property type="evidence" value="ECO:0007669"/>
    <property type="project" value="UniProtKB-SubCell"/>
</dbReference>
<evidence type="ECO:0000256" key="6">
    <source>
        <dbReference type="ARBA" id="ARBA00022989"/>
    </source>
</evidence>
<dbReference type="Pfam" id="PF01988">
    <property type="entry name" value="VIT1"/>
    <property type="match status" value="1"/>
</dbReference>
<dbReference type="EMBL" id="JAMYWD010000009">
    <property type="protein sequence ID" value="KAJ4960700.1"/>
    <property type="molecule type" value="Genomic_DNA"/>
</dbReference>
<evidence type="ECO:0000256" key="2">
    <source>
        <dbReference type="ARBA" id="ARBA00007049"/>
    </source>
</evidence>
<reference evidence="11" key="1">
    <citation type="journal article" date="2023" name="Plant J.">
        <title>The genome of the king protea, Protea cynaroides.</title>
        <authorList>
            <person name="Chang J."/>
            <person name="Duong T.A."/>
            <person name="Schoeman C."/>
            <person name="Ma X."/>
            <person name="Roodt D."/>
            <person name="Barker N."/>
            <person name="Li Z."/>
            <person name="Van de Peer Y."/>
            <person name="Mizrachi E."/>
        </authorList>
    </citation>
    <scope>NUCLEOTIDE SEQUENCE</scope>
    <source>
        <tissue evidence="11">Young leaves</tissue>
    </source>
</reference>
<evidence type="ECO:0000256" key="10">
    <source>
        <dbReference type="SAM" id="MobiDB-lite"/>
    </source>
</evidence>
<comment type="function">
    <text evidence="9">Vacuolar Fe(2+) uptake transporter.</text>
</comment>
<evidence type="ECO:0000313" key="12">
    <source>
        <dbReference type="Proteomes" id="UP001141806"/>
    </source>
</evidence>
<dbReference type="GO" id="GO:0030026">
    <property type="term" value="P:intracellular manganese ion homeostasis"/>
    <property type="evidence" value="ECO:0007669"/>
    <property type="project" value="InterPro"/>
</dbReference>
<comment type="catalytic activity">
    <reaction evidence="8">
        <text>Fe(2+)(in) = Fe(2+)(out)</text>
        <dbReference type="Rhea" id="RHEA:28486"/>
        <dbReference type="ChEBI" id="CHEBI:29033"/>
    </reaction>
    <physiologicalReaction direction="left-to-right" evidence="8">
        <dbReference type="Rhea" id="RHEA:28487"/>
    </physiologicalReaction>
</comment>
<evidence type="ECO:0000256" key="9">
    <source>
        <dbReference type="RuleBase" id="RU369115"/>
    </source>
</evidence>
<keyword evidence="12" id="KW-1185">Reference proteome</keyword>
<keyword evidence="6 9" id="KW-1133">Transmembrane helix</keyword>
<keyword evidence="9" id="KW-0406">Ion transport</keyword>
<dbReference type="GO" id="GO:0140315">
    <property type="term" value="F:iron ion sequestering activity"/>
    <property type="evidence" value="ECO:0007669"/>
    <property type="project" value="UniProtKB-UniRule"/>
</dbReference>
<keyword evidence="4 9" id="KW-0926">Vacuole</keyword>
<name>A0A9Q0H9Q4_9MAGN</name>
<keyword evidence="3" id="KW-0410">Iron transport</keyword>
<evidence type="ECO:0000256" key="8">
    <source>
        <dbReference type="ARBA" id="ARBA00044464"/>
    </source>
</evidence>
<dbReference type="Proteomes" id="UP001141806">
    <property type="component" value="Unassembled WGS sequence"/>
</dbReference>
<organism evidence="11 12">
    <name type="scientific">Protea cynaroides</name>
    <dbReference type="NCBI Taxonomy" id="273540"/>
    <lineage>
        <taxon>Eukaryota</taxon>
        <taxon>Viridiplantae</taxon>
        <taxon>Streptophyta</taxon>
        <taxon>Embryophyta</taxon>
        <taxon>Tracheophyta</taxon>
        <taxon>Spermatophyta</taxon>
        <taxon>Magnoliopsida</taxon>
        <taxon>Proteales</taxon>
        <taxon>Proteaceae</taxon>
        <taxon>Protea</taxon>
    </lineage>
</organism>
<evidence type="ECO:0000313" key="11">
    <source>
        <dbReference type="EMBL" id="KAJ4960700.1"/>
    </source>
</evidence>
<sequence>MRVREERMVSFGRKPRGMEKRKRERRNRKKRVEEGNTSTGVFHVLWRKGSIGSMIYQTNINWNHIPSLVGSFIPEEKLRIRVVVGVTSIALILSGIGGARMGRLPIRGSILRIFFSGLLAMVVTYGVIFFVS</sequence>
<feature type="transmembrane region" description="Helical" evidence="9">
    <location>
        <begin position="110"/>
        <end position="131"/>
    </location>
</feature>
<proteinExistence type="inferred from homology"/>
<dbReference type="AlphaFoldDB" id="A0A9Q0H9Q4"/>
<comment type="subcellular location">
    <subcellularLocation>
        <location evidence="1 9">Vacuole membrane</location>
        <topology evidence="1 9">Multi-pass membrane protein</topology>
    </subcellularLocation>
</comment>
<keyword evidence="3" id="KW-0408">Iron</keyword>
<comment type="caution">
    <text evidence="11">The sequence shown here is derived from an EMBL/GenBank/DDBJ whole genome shotgun (WGS) entry which is preliminary data.</text>
</comment>
<keyword evidence="7 9" id="KW-0472">Membrane</keyword>
<evidence type="ECO:0000256" key="1">
    <source>
        <dbReference type="ARBA" id="ARBA00004128"/>
    </source>
</evidence>
<accession>A0A9Q0H9Q4</accession>
<gene>
    <name evidence="11" type="ORF">NE237_020610</name>
</gene>
<keyword evidence="5 9" id="KW-0812">Transmembrane</keyword>
<comment type="caution">
    <text evidence="9">Lacks conserved residue(s) required for the propagation of feature annotation.</text>
</comment>
<evidence type="ECO:0000256" key="7">
    <source>
        <dbReference type="ARBA" id="ARBA00023136"/>
    </source>
</evidence>
<keyword evidence="9" id="KW-0813">Transport</keyword>
<evidence type="ECO:0000256" key="4">
    <source>
        <dbReference type="ARBA" id="ARBA00022554"/>
    </source>
</evidence>
<dbReference type="InterPro" id="IPR008217">
    <property type="entry name" value="Ccc1_fam"/>
</dbReference>
<evidence type="ECO:0000256" key="3">
    <source>
        <dbReference type="ARBA" id="ARBA00022496"/>
    </source>
</evidence>
<feature type="region of interest" description="Disordered" evidence="10">
    <location>
        <begin position="1"/>
        <end position="35"/>
    </location>
</feature>
<protein>
    <recommendedName>
        <fullName evidence="9">Vacuolar iron transporter</fullName>
    </recommendedName>
</protein>
<evidence type="ECO:0000256" key="5">
    <source>
        <dbReference type="ARBA" id="ARBA00022692"/>
    </source>
</evidence>
<feature type="compositionally biased region" description="Basic residues" evidence="10">
    <location>
        <begin position="13"/>
        <end position="30"/>
    </location>
</feature>
<dbReference type="OrthoDB" id="73465at2759"/>
<comment type="similarity">
    <text evidence="2 9">Belongs to the CCC1 family.</text>
</comment>
<feature type="transmembrane region" description="Helical" evidence="9">
    <location>
        <begin position="78"/>
        <end position="98"/>
    </location>
</feature>
<dbReference type="GO" id="GO:0005381">
    <property type="term" value="F:iron ion transmembrane transporter activity"/>
    <property type="evidence" value="ECO:0007669"/>
    <property type="project" value="UniProtKB-UniRule"/>
</dbReference>